<evidence type="ECO:0000256" key="1">
    <source>
        <dbReference type="SAM" id="MobiDB-lite"/>
    </source>
</evidence>
<gene>
    <name evidence="3" type="ORF">FHX40_1225</name>
</gene>
<evidence type="ECO:0000313" key="3">
    <source>
        <dbReference type="EMBL" id="TQM74547.1"/>
    </source>
</evidence>
<protein>
    <submittedName>
        <fullName evidence="3">Uncharacterized protein DUF2690</fullName>
    </submittedName>
</protein>
<proteinExistence type="predicted"/>
<reference evidence="3 4" key="1">
    <citation type="submission" date="2019-06" db="EMBL/GenBank/DDBJ databases">
        <title>Sequencing the genomes of 1000 actinobacteria strains.</title>
        <authorList>
            <person name="Klenk H.-P."/>
        </authorList>
    </citation>
    <scope>NUCLEOTIDE SEQUENCE [LARGE SCALE GENOMIC DNA]</scope>
    <source>
        <strain evidence="3 4">DSM 43186</strain>
    </source>
</reference>
<organism evidence="3 4">
    <name type="scientific">Thermopolyspora flexuosa</name>
    <dbReference type="NCBI Taxonomy" id="103836"/>
    <lineage>
        <taxon>Bacteria</taxon>
        <taxon>Bacillati</taxon>
        <taxon>Actinomycetota</taxon>
        <taxon>Actinomycetes</taxon>
        <taxon>Streptosporangiales</taxon>
        <taxon>Streptosporangiaceae</taxon>
        <taxon>Thermopolyspora</taxon>
    </lineage>
</organism>
<dbReference type="Proteomes" id="UP000319213">
    <property type="component" value="Unassembled WGS sequence"/>
</dbReference>
<dbReference type="InterPro" id="IPR021224">
    <property type="entry name" value="DUF2690"/>
</dbReference>
<feature type="chain" id="PRO_5021710597" evidence="2">
    <location>
        <begin position="34"/>
        <end position="189"/>
    </location>
</feature>
<accession>A0A543IVG0</accession>
<keyword evidence="4" id="KW-1185">Reference proteome</keyword>
<feature type="region of interest" description="Disordered" evidence="1">
    <location>
        <begin position="36"/>
        <end position="78"/>
    </location>
</feature>
<dbReference type="Pfam" id="PF10901">
    <property type="entry name" value="DUF2690"/>
    <property type="match status" value="1"/>
</dbReference>
<evidence type="ECO:0000313" key="4">
    <source>
        <dbReference type="Proteomes" id="UP000319213"/>
    </source>
</evidence>
<comment type="caution">
    <text evidence="3">The sequence shown here is derived from an EMBL/GenBank/DDBJ whole genome shotgun (WGS) entry which is preliminary data.</text>
</comment>
<sequence>MRRYTITRKIMAASLLCILAAGTSATVTAPAHAAAGASAPSQVAASPRPASPAGDGARSASPAGGGGRSASPGSATRALGPTCIGSPCTGRDPVATRCVRDARTHSTYYRPGGGPRIRIRYSSRCHTAWVLQGAGTPGLRAAIQIRNGATYVVRSSGHRTTHTRMVYSSLPYRACAELRSGRWLCTDWM</sequence>
<dbReference type="EMBL" id="VFPQ01000001">
    <property type="protein sequence ID" value="TQM74547.1"/>
    <property type="molecule type" value="Genomic_DNA"/>
</dbReference>
<name>A0A543IVG0_9ACTN</name>
<feature type="compositionally biased region" description="Low complexity" evidence="1">
    <location>
        <begin position="36"/>
        <end position="62"/>
    </location>
</feature>
<dbReference type="RefSeq" id="WP_170198730.1">
    <property type="nucleotide sequence ID" value="NZ_BMPV01000003.1"/>
</dbReference>
<feature type="signal peptide" evidence="2">
    <location>
        <begin position="1"/>
        <end position="33"/>
    </location>
</feature>
<dbReference type="AlphaFoldDB" id="A0A543IVG0"/>
<evidence type="ECO:0000256" key="2">
    <source>
        <dbReference type="SAM" id="SignalP"/>
    </source>
</evidence>
<keyword evidence="2" id="KW-0732">Signal</keyword>